<evidence type="ECO:0000313" key="3">
    <source>
        <dbReference type="EMBL" id="CAG9620680.1"/>
    </source>
</evidence>
<feature type="region of interest" description="Disordered" evidence="1">
    <location>
        <begin position="27"/>
        <end position="61"/>
    </location>
</feature>
<feature type="compositionally biased region" description="Low complexity" evidence="1">
    <location>
        <begin position="29"/>
        <end position="42"/>
    </location>
</feature>
<dbReference type="InterPro" id="IPR046720">
    <property type="entry name" value="DUF6612"/>
</dbReference>
<feature type="compositionally biased region" description="Polar residues" evidence="1">
    <location>
        <begin position="49"/>
        <end position="60"/>
    </location>
</feature>
<protein>
    <recommendedName>
        <fullName evidence="5">Lipoprotein</fullName>
    </recommendedName>
</protein>
<name>A0ABM8YLF1_9BACI</name>
<evidence type="ECO:0008006" key="5">
    <source>
        <dbReference type="Google" id="ProtNLM"/>
    </source>
</evidence>
<gene>
    <name evidence="3" type="ORF">BACCIP111883_01449</name>
</gene>
<accession>A0ABM8YLF1</accession>
<reference evidence="3 4" key="1">
    <citation type="submission" date="2021-10" db="EMBL/GenBank/DDBJ databases">
        <authorList>
            <person name="Criscuolo A."/>
        </authorList>
    </citation>
    <scope>NUCLEOTIDE SEQUENCE [LARGE SCALE GENOMIC DNA]</scope>
    <source>
        <strain evidence="4">CIP 111883</strain>
    </source>
</reference>
<evidence type="ECO:0000256" key="2">
    <source>
        <dbReference type="SAM" id="SignalP"/>
    </source>
</evidence>
<proteinExistence type="predicted"/>
<keyword evidence="2" id="KW-0732">Signal</keyword>
<dbReference type="PROSITE" id="PS51257">
    <property type="entry name" value="PROKAR_LIPOPROTEIN"/>
    <property type="match status" value="1"/>
</dbReference>
<dbReference type="Pfam" id="PF20316">
    <property type="entry name" value="DUF6612"/>
    <property type="match status" value="1"/>
</dbReference>
<evidence type="ECO:0000256" key="1">
    <source>
        <dbReference type="SAM" id="MobiDB-lite"/>
    </source>
</evidence>
<feature type="chain" id="PRO_5047162456" description="Lipoprotein" evidence="2">
    <location>
        <begin position="22"/>
        <end position="314"/>
    </location>
</feature>
<comment type="caution">
    <text evidence="3">The sequence shown here is derived from an EMBL/GenBank/DDBJ whole genome shotgun (WGS) entry which is preliminary data.</text>
</comment>
<evidence type="ECO:0000313" key="4">
    <source>
        <dbReference type="Proteomes" id="UP000789833"/>
    </source>
</evidence>
<keyword evidence="4" id="KW-1185">Reference proteome</keyword>
<feature type="signal peptide" evidence="2">
    <location>
        <begin position="1"/>
        <end position="21"/>
    </location>
</feature>
<organism evidence="3 4">
    <name type="scientific">Sutcliffiella rhizosphaerae</name>
    <dbReference type="NCBI Taxonomy" id="2880967"/>
    <lineage>
        <taxon>Bacteria</taxon>
        <taxon>Bacillati</taxon>
        <taxon>Bacillota</taxon>
        <taxon>Bacilli</taxon>
        <taxon>Bacillales</taxon>
        <taxon>Bacillaceae</taxon>
        <taxon>Sutcliffiella</taxon>
    </lineage>
</organism>
<dbReference type="Proteomes" id="UP000789833">
    <property type="component" value="Unassembled WGS sequence"/>
</dbReference>
<sequence length="314" mass="34765">MKNVKLLLVTLLAMMMLAACGNDSNTVDGNENTSSEGNTSNNQVEDVDNQTGESDVTDSLSAEEVLEKSTEAMTGLSSYSMEMTTEQEISMAGEDSINMSSTVKSDISQNPLAMYQVTSVQDADGMMGSMDTETYFTSDGFFVFEPLEQKWVKLPQEFADEMNALSDMQSNPAVQLEMLKAYSDNMTLSEEGNSYVLTFEGSGEQFNEMIGMVSGMMGEDMSGMMEEMLSMMTVNELNYVIHVDKETFFQTKMTVYMDMEMDMEGDTIASIQEVDATLYNFDEVGEITIPQEVLDNAEELSLEDLQELDEQGGV</sequence>
<dbReference type="EMBL" id="CAKJTJ010000005">
    <property type="protein sequence ID" value="CAG9620680.1"/>
    <property type="molecule type" value="Genomic_DNA"/>
</dbReference>